<keyword evidence="5" id="KW-0808">Transferase</keyword>
<gene>
    <name evidence="10" type="ORF">CSPHI_00970</name>
</gene>
<dbReference type="GO" id="GO:0004144">
    <property type="term" value="F:diacylglycerol O-acyltransferase activity"/>
    <property type="evidence" value="ECO:0007669"/>
    <property type="project" value="UniProtKB-EC"/>
</dbReference>
<dbReference type="PANTHER" id="PTHR48098">
    <property type="entry name" value="ENTEROCHELIN ESTERASE-RELATED"/>
    <property type="match status" value="1"/>
</dbReference>
<evidence type="ECO:0000256" key="3">
    <source>
        <dbReference type="ARBA" id="ARBA00012820"/>
    </source>
</evidence>
<evidence type="ECO:0000256" key="9">
    <source>
        <dbReference type="SAM" id="SignalP"/>
    </source>
</evidence>
<dbReference type="Pfam" id="PF00756">
    <property type="entry name" value="Esterase"/>
    <property type="match status" value="1"/>
</dbReference>
<evidence type="ECO:0000313" key="11">
    <source>
        <dbReference type="Proteomes" id="UP000185469"/>
    </source>
</evidence>
<evidence type="ECO:0000256" key="4">
    <source>
        <dbReference type="ARBA" id="ARBA00013244"/>
    </source>
</evidence>
<dbReference type="RefSeq" id="WP_075691090.1">
    <property type="nucleotide sequence ID" value="NZ_CP009248.1"/>
</dbReference>
<dbReference type="EC" id="2.3.1.122" evidence="3"/>
<evidence type="ECO:0000256" key="5">
    <source>
        <dbReference type="ARBA" id="ARBA00022679"/>
    </source>
</evidence>
<keyword evidence="11" id="KW-1185">Reference proteome</keyword>
<reference evidence="10 11" key="1">
    <citation type="submission" date="2014-08" db="EMBL/GenBank/DDBJ databases">
        <title>Complete genome sequence of Corynebacterium sphenisci CECT 5990(T) (=DSM 44792(T)), isolated from healthy wild penguins.</title>
        <authorList>
            <person name="Ruckert C."/>
            <person name="Albersmeier A."/>
            <person name="Winkler A."/>
            <person name="Kalinowski J."/>
        </authorList>
    </citation>
    <scope>NUCLEOTIDE SEQUENCE [LARGE SCALE GENOMIC DNA]</scope>
    <source>
        <strain evidence="10 11">DSM 44792</strain>
    </source>
</reference>
<proteinExistence type="inferred from homology"/>
<keyword evidence="6" id="KW-0012">Acyltransferase</keyword>
<dbReference type="EMBL" id="CP009248">
    <property type="protein sequence ID" value="APT89893.1"/>
    <property type="molecule type" value="Genomic_DNA"/>
</dbReference>
<dbReference type="SUPFAM" id="SSF53474">
    <property type="entry name" value="alpha/beta-Hydrolases"/>
    <property type="match status" value="1"/>
</dbReference>
<dbReference type="EC" id="2.3.1.20" evidence="4"/>
<dbReference type="PROSITE" id="PS51318">
    <property type="entry name" value="TAT"/>
    <property type="match status" value="1"/>
</dbReference>
<dbReference type="InterPro" id="IPR029058">
    <property type="entry name" value="AB_hydrolase_fold"/>
</dbReference>
<comment type="catalytic activity">
    <reaction evidence="8">
        <text>an acyl-CoA + a 1,2-diacyl-sn-glycerol = a triacyl-sn-glycerol + CoA</text>
        <dbReference type="Rhea" id="RHEA:10868"/>
        <dbReference type="ChEBI" id="CHEBI:17815"/>
        <dbReference type="ChEBI" id="CHEBI:57287"/>
        <dbReference type="ChEBI" id="CHEBI:58342"/>
        <dbReference type="ChEBI" id="CHEBI:64615"/>
        <dbReference type="EC" id="2.3.1.20"/>
    </reaction>
</comment>
<dbReference type="InterPro" id="IPR006311">
    <property type="entry name" value="TAT_signal"/>
</dbReference>
<evidence type="ECO:0000256" key="8">
    <source>
        <dbReference type="ARBA" id="ARBA00048109"/>
    </source>
</evidence>
<accession>A0A1L7CVM5</accession>
<feature type="signal peptide" evidence="9">
    <location>
        <begin position="1"/>
        <end position="26"/>
    </location>
</feature>
<dbReference type="GO" id="GO:0050348">
    <property type="term" value="F:trehalose O-mycolyltransferase activity"/>
    <property type="evidence" value="ECO:0007669"/>
    <property type="project" value="UniProtKB-EC"/>
</dbReference>
<evidence type="ECO:0000256" key="1">
    <source>
        <dbReference type="ARBA" id="ARBA00000697"/>
    </source>
</evidence>
<dbReference type="InterPro" id="IPR000801">
    <property type="entry name" value="Esterase-like"/>
</dbReference>
<keyword evidence="9" id="KW-0732">Signal</keyword>
<comment type="catalytic activity">
    <reaction evidence="1">
        <text>2 alpha,alpha'-trehalose 6-mycolate = alpha,alpha'-trehalose 6,6'-bismycolate + alpha,alpha-trehalose</text>
        <dbReference type="Rhea" id="RHEA:23472"/>
        <dbReference type="ChEBI" id="CHEBI:16551"/>
        <dbReference type="ChEBI" id="CHEBI:18195"/>
        <dbReference type="ChEBI" id="CHEBI:18234"/>
        <dbReference type="EC" id="2.3.1.122"/>
    </reaction>
</comment>
<comment type="similarity">
    <text evidence="2">Belongs to the mycobacterial A85 antigen family.</text>
</comment>
<dbReference type="KEGG" id="csph:CSPHI_00970"/>
<organism evidence="10 11">
    <name type="scientific">Corynebacterium sphenisci DSM 44792</name>
    <dbReference type="NCBI Taxonomy" id="1437874"/>
    <lineage>
        <taxon>Bacteria</taxon>
        <taxon>Bacillati</taxon>
        <taxon>Actinomycetota</taxon>
        <taxon>Actinomycetes</taxon>
        <taxon>Mycobacteriales</taxon>
        <taxon>Corynebacteriaceae</taxon>
        <taxon>Corynebacterium</taxon>
    </lineage>
</organism>
<dbReference type="OrthoDB" id="4510758at2"/>
<evidence type="ECO:0000256" key="6">
    <source>
        <dbReference type="ARBA" id="ARBA00023315"/>
    </source>
</evidence>
<sequence>MRLRRTRITAAALAVAAMAAPTAAGASPLPAPALSEVPTAAVAATEHTVPTREAVVGVKENPNANPEWRGLIAGRDNVHEVWAHSPSMRRNVPMVWIHPAGAEPTAPRPTLYVLNGADGGEGKASWLYQSDILDFFSDKDVNVIVIQAGKYSYYTDWVNQGTELGAQYWETFLTRELPGPLERRIGAAGRDRGLIGMSMSGTSSLLFAEHHPGLYAAVGSFSGCASTSDDVSASFIDLVLDRANATGEDMWGPRPSELWTANDALLGVESLGDTPAYISNGSGLWGAAEFPGQPDLNAEIALTAQRTAGSVIEAATNLCTRNLKARMDAAGVGGNVIWDFGNVGTHSWSYWQEDLHQSWEQLFSRVLR</sequence>
<feature type="chain" id="PRO_5012792512" description="Acyl-CoA:diacylglycerol acyltransferase" evidence="9">
    <location>
        <begin position="27"/>
        <end position="368"/>
    </location>
</feature>
<name>A0A1L7CVM5_9CORY</name>
<protein>
    <recommendedName>
        <fullName evidence="7">Acyl-CoA:diacylglycerol acyltransferase</fullName>
        <ecNumber evidence="3">2.3.1.122</ecNumber>
        <ecNumber evidence="4">2.3.1.20</ecNumber>
    </recommendedName>
</protein>
<evidence type="ECO:0000256" key="7">
    <source>
        <dbReference type="ARBA" id="ARBA00032572"/>
    </source>
</evidence>
<evidence type="ECO:0000256" key="2">
    <source>
        <dbReference type="ARBA" id="ARBA00005874"/>
    </source>
</evidence>
<dbReference type="InterPro" id="IPR050583">
    <property type="entry name" value="Mycobacterial_A85_antigen"/>
</dbReference>
<dbReference type="STRING" id="1437874.CSPHI_00970"/>
<evidence type="ECO:0000313" key="10">
    <source>
        <dbReference type="EMBL" id="APT89893.1"/>
    </source>
</evidence>
<dbReference type="Gene3D" id="3.40.50.1820">
    <property type="entry name" value="alpha/beta hydrolase"/>
    <property type="match status" value="1"/>
</dbReference>
<dbReference type="AlphaFoldDB" id="A0A1L7CVM5"/>
<dbReference type="PANTHER" id="PTHR48098:SF1">
    <property type="entry name" value="DIACYLGLYCEROL ACYLTRANSFERASE_MYCOLYLTRANSFERASE AG85A"/>
    <property type="match status" value="1"/>
</dbReference>
<dbReference type="Proteomes" id="UP000185469">
    <property type="component" value="Chromosome"/>
</dbReference>